<dbReference type="PANTHER" id="PTHR47768">
    <property type="entry name" value="GLOBIN RELATED-RELATED"/>
    <property type="match status" value="1"/>
</dbReference>
<name>A0A0K0DH89_ANGCA</name>
<dbReference type="InterPro" id="IPR000971">
    <property type="entry name" value="Globin"/>
</dbReference>
<protein>
    <submittedName>
        <fullName evidence="4">GLOBIN domain-containing protein</fullName>
    </submittedName>
</protein>
<dbReference type="CDD" id="cd01040">
    <property type="entry name" value="Mb-like"/>
    <property type="match status" value="1"/>
</dbReference>
<evidence type="ECO:0000259" key="2">
    <source>
        <dbReference type="PROSITE" id="PS01033"/>
    </source>
</evidence>
<evidence type="ECO:0000313" key="3">
    <source>
        <dbReference type="Proteomes" id="UP000035642"/>
    </source>
</evidence>
<dbReference type="InterPro" id="IPR044399">
    <property type="entry name" value="Mb-like_M"/>
</dbReference>
<dbReference type="InterPro" id="IPR053341">
    <property type="entry name" value="Oxidative_stress_globin-like"/>
</dbReference>
<dbReference type="GO" id="GO:0005344">
    <property type="term" value="F:oxygen carrier activity"/>
    <property type="evidence" value="ECO:0007669"/>
    <property type="project" value="UniProtKB-KW"/>
</dbReference>
<reference evidence="4" key="2">
    <citation type="submission" date="2017-02" db="UniProtKB">
        <authorList>
            <consortium name="WormBaseParasite"/>
        </authorList>
    </citation>
    <scope>IDENTIFICATION</scope>
</reference>
<dbReference type="AlphaFoldDB" id="A0A0K0DH89"/>
<dbReference type="STRING" id="6313.A0A0K0DH89"/>
<dbReference type="GO" id="GO:0019825">
    <property type="term" value="F:oxygen binding"/>
    <property type="evidence" value="ECO:0007669"/>
    <property type="project" value="InterPro"/>
</dbReference>
<keyword evidence="1" id="KW-0408">Iron</keyword>
<dbReference type="PROSITE" id="PS01033">
    <property type="entry name" value="GLOBIN"/>
    <property type="match status" value="1"/>
</dbReference>
<evidence type="ECO:0000256" key="1">
    <source>
        <dbReference type="RuleBase" id="RU000356"/>
    </source>
</evidence>
<keyword evidence="1" id="KW-0479">Metal-binding</keyword>
<dbReference type="SUPFAM" id="SSF46458">
    <property type="entry name" value="Globin-like"/>
    <property type="match status" value="1"/>
</dbReference>
<accession>A0A0K0DH89</accession>
<sequence length="216" mass="25386">YIYYFTFIFRSETGNELSSSQKKKHFLCKRDRRLLEQSWRKTRKTGSEHIGSKIFLMVLTTQSDIKAIFGMEKIPQGRLKYDPRFRQHAVVFTKTFDFVIKNIEYTDKLEAHFESLGRRHAAMQGRGFDPAYWETFAECMTQAAVEWKGNRQRLTLRAWRTLSFCISFCYFARTSEREILHKFVLTNFNLLTMGAFSRARRSGASNHCATRATAVI</sequence>
<dbReference type="Gene3D" id="1.10.490.10">
    <property type="entry name" value="Globins"/>
    <property type="match status" value="1"/>
</dbReference>
<keyword evidence="3" id="KW-1185">Reference proteome</keyword>
<dbReference type="Pfam" id="PF00042">
    <property type="entry name" value="Globin"/>
    <property type="match status" value="1"/>
</dbReference>
<dbReference type="GO" id="GO:0020037">
    <property type="term" value="F:heme binding"/>
    <property type="evidence" value="ECO:0007669"/>
    <property type="project" value="InterPro"/>
</dbReference>
<proteinExistence type="inferred from homology"/>
<organism evidence="3 4">
    <name type="scientific">Angiostrongylus cantonensis</name>
    <name type="common">Rat lungworm</name>
    <dbReference type="NCBI Taxonomy" id="6313"/>
    <lineage>
        <taxon>Eukaryota</taxon>
        <taxon>Metazoa</taxon>
        <taxon>Ecdysozoa</taxon>
        <taxon>Nematoda</taxon>
        <taxon>Chromadorea</taxon>
        <taxon>Rhabditida</taxon>
        <taxon>Rhabditina</taxon>
        <taxon>Rhabditomorpha</taxon>
        <taxon>Strongyloidea</taxon>
        <taxon>Metastrongylidae</taxon>
        <taxon>Angiostrongylus</taxon>
    </lineage>
</organism>
<comment type="similarity">
    <text evidence="1">Belongs to the globin family.</text>
</comment>
<keyword evidence="1" id="KW-0813">Transport</keyword>
<dbReference type="InterPro" id="IPR009050">
    <property type="entry name" value="Globin-like_sf"/>
</dbReference>
<feature type="domain" description="Globin" evidence="2">
    <location>
        <begin position="26"/>
        <end position="153"/>
    </location>
</feature>
<keyword evidence="1" id="KW-0561">Oxygen transport</keyword>
<dbReference type="Proteomes" id="UP000035642">
    <property type="component" value="Unassembled WGS sequence"/>
</dbReference>
<reference evidence="3" key="1">
    <citation type="submission" date="2012-09" db="EMBL/GenBank/DDBJ databases">
        <authorList>
            <person name="Martin A.A."/>
        </authorList>
    </citation>
    <scope>NUCLEOTIDE SEQUENCE</scope>
</reference>
<dbReference type="PANTHER" id="PTHR47768:SF2">
    <property type="entry name" value="GLOBIN-RELATED"/>
    <property type="match status" value="1"/>
</dbReference>
<evidence type="ECO:0000313" key="4">
    <source>
        <dbReference type="WBParaSite" id="ACAC_0001053001-mRNA-1"/>
    </source>
</evidence>
<dbReference type="InterPro" id="IPR012292">
    <property type="entry name" value="Globin/Proto"/>
</dbReference>
<dbReference type="WBParaSite" id="ACAC_0001053001-mRNA-1">
    <property type="protein sequence ID" value="ACAC_0001053001-mRNA-1"/>
    <property type="gene ID" value="ACAC_0001053001"/>
</dbReference>
<keyword evidence="1" id="KW-0349">Heme</keyword>